<dbReference type="EMBL" id="JAGMUV010000004">
    <property type="protein sequence ID" value="KAH7161808.1"/>
    <property type="molecule type" value="Genomic_DNA"/>
</dbReference>
<dbReference type="AlphaFoldDB" id="A0A9P9FIZ1"/>
<sequence length="388" mass="41614">MSLQFQLGAMDRCKAMFQRILVVLLGVALLGQLALLPAGANGLSVQSISEDAHSHGSLLERDLIIPRVNRIERYFTDAGSHTHFARALDAGMVQQGARFICALNKRTYPPASTWINPADITNDIEGWQTLNLAADPPIFVTLSPWLNANGLSTNAGSYTTVQTRNVENKPGSGTKSPTGAAMKNIYNLGDGTIIVEDVTTPRAMVDVLIRQHDKIVELYVSMEMPASAAGPAPVASDYVVPALGAWSDIAYLQIARVAGGNAGQMKNVKRIIQYHNPSLEVINKSTQDQIKEALATVGKGVGDVRIDLGHAAETFPAASEACQALFKTPNGNGGYFLFAQHPDQLGSKTLDSISVFTSERNQADNSAANGEDVSVWFFMVASFIDVPS</sequence>
<dbReference type="Proteomes" id="UP000738349">
    <property type="component" value="Unassembled WGS sequence"/>
</dbReference>
<organism evidence="1 2">
    <name type="scientific">Dactylonectria macrodidyma</name>
    <dbReference type="NCBI Taxonomy" id="307937"/>
    <lineage>
        <taxon>Eukaryota</taxon>
        <taxon>Fungi</taxon>
        <taxon>Dikarya</taxon>
        <taxon>Ascomycota</taxon>
        <taxon>Pezizomycotina</taxon>
        <taxon>Sordariomycetes</taxon>
        <taxon>Hypocreomycetidae</taxon>
        <taxon>Hypocreales</taxon>
        <taxon>Nectriaceae</taxon>
        <taxon>Dactylonectria</taxon>
    </lineage>
</organism>
<accession>A0A9P9FIZ1</accession>
<gene>
    <name evidence="1" type="ORF">EDB81DRAFT_854092</name>
</gene>
<evidence type="ECO:0000313" key="2">
    <source>
        <dbReference type="Proteomes" id="UP000738349"/>
    </source>
</evidence>
<comment type="caution">
    <text evidence="1">The sequence shown here is derived from an EMBL/GenBank/DDBJ whole genome shotgun (WGS) entry which is preliminary data.</text>
</comment>
<keyword evidence="2" id="KW-1185">Reference proteome</keyword>
<dbReference type="OrthoDB" id="5337308at2759"/>
<proteinExistence type="predicted"/>
<evidence type="ECO:0000313" key="1">
    <source>
        <dbReference type="EMBL" id="KAH7161808.1"/>
    </source>
</evidence>
<reference evidence="1" key="1">
    <citation type="journal article" date="2021" name="Nat. Commun.">
        <title>Genetic determinants of endophytism in the Arabidopsis root mycobiome.</title>
        <authorList>
            <person name="Mesny F."/>
            <person name="Miyauchi S."/>
            <person name="Thiergart T."/>
            <person name="Pickel B."/>
            <person name="Atanasova L."/>
            <person name="Karlsson M."/>
            <person name="Huettel B."/>
            <person name="Barry K.W."/>
            <person name="Haridas S."/>
            <person name="Chen C."/>
            <person name="Bauer D."/>
            <person name="Andreopoulos W."/>
            <person name="Pangilinan J."/>
            <person name="LaButti K."/>
            <person name="Riley R."/>
            <person name="Lipzen A."/>
            <person name="Clum A."/>
            <person name="Drula E."/>
            <person name="Henrissat B."/>
            <person name="Kohler A."/>
            <person name="Grigoriev I.V."/>
            <person name="Martin F.M."/>
            <person name="Hacquard S."/>
        </authorList>
    </citation>
    <scope>NUCLEOTIDE SEQUENCE</scope>
    <source>
        <strain evidence="1">MPI-CAGE-AT-0147</strain>
    </source>
</reference>
<name>A0A9P9FIZ1_9HYPO</name>
<protein>
    <submittedName>
        <fullName evidence="1">Uncharacterized protein</fullName>
    </submittedName>
</protein>